<gene>
    <name evidence="2" type="ORF">SAMN05421820_101256</name>
</gene>
<reference evidence="3" key="1">
    <citation type="submission" date="2016-10" db="EMBL/GenBank/DDBJ databases">
        <authorList>
            <person name="Varghese N."/>
            <person name="Submissions S."/>
        </authorList>
    </citation>
    <scope>NUCLEOTIDE SEQUENCE [LARGE SCALE GENOMIC DNA]</scope>
    <source>
        <strain evidence="3">DSM 19110</strain>
    </source>
</reference>
<dbReference type="Proteomes" id="UP000183200">
    <property type="component" value="Unassembled WGS sequence"/>
</dbReference>
<feature type="chain" id="PRO_5010212498" description="Tetratricopeptide repeat-containing protein" evidence="1">
    <location>
        <begin position="21"/>
        <end position="207"/>
    </location>
</feature>
<sequence>MAKFFITLFICAFICGPCLANIDHINIDKISTEAAQVRHFNFIKDHKRYYDRWTQNWTHDQPKASLIAALKDAYTSFSAIPEQNIELQLLLGDISHYLYNMEVSESFQLAVNNYELAIKSSPEDVRGYWFLGYHFGLANVIPKAIDQFALAQKMLLGVHAGGFWNDYAYISTIAGMPSTTVFAMKKAKLAFGKPGAFENEFGPQTLA</sequence>
<dbReference type="AlphaFoldDB" id="A0A1G9JG90"/>
<dbReference type="EMBL" id="FNGY01000001">
    <property type="protein sequence ID" value="SDL36607.1"/>
    <property type="molecule type" value="Genomic_DNA"/>
</dbReference>
<dbReference type="SUPFAM" id="SSF48452">
    <property type="entry name" value="TPR-like"/>
    <property type="match status" value="1"/>
</dbReference>
<accession>A0A1G9JG90</accession>
<feature type="signal peptide" evidence="1">
    <location>
        <begin position="1"/>
        <end position="20"/>
    </location>
</feature>
<proteinExistence type="predicted"/>
<name>A0A1G9JG90_9SPHI</name>
<evidence type="ECO:0000256" key="1">
    <source>
        <dbReference type="SAM" id="SignalP"/>
    </source>
</evidence>
<dbReference type="RefSeq" id="WP_074604193.1">
    <property type="nucleotide sequence ID" value="NZ_FNGY01000001.1"/>
</dbReference>
<keyword evidence="1" id="KW-0732">Signal</keyword>
<keyword evidence="3" id="KW-1185">Reference proteome</keyword>
<protein>
    <recommendedName>
        <fullName evidence="4">Tetratricopeptide repeat-containing protein</fullName>
    </recommendedName>
</protein>
<dbReference type="OrthoDB" id="790633at2"/>
<evidence type="ECO:0000313" key="3">
    <source>
        <dbReference type="Proteomes" id="UP000183200"/>
    </source>
</evidence>
<organism evidence="2 3">
    <name type="scientific">Pedobacter steynii</name>
    <dbReference type="NCBI Taxonomy" id="430522"/>
    <lineage>
        <taxon>Bacteria</taxon>
        <taxon>Pseudomonadati</taxon>
        <taxon>Bacteroidota</taxon>
        <taxon>Sphingobacteriia</taxon>
        <taxon>Sphingobacteriales</taxon>
        <taxon>Sphingobacteriaceae</taxon>
        <taxon>Pedobacter</taxon>
    </lineage>
</organism>
<evidence type="ECO:0000313" key="2">
    <source>
        <dbReference type="EMBL" id="SDL36607.1"/>
    </source>
</evidence>
<evidence type="ECO:0008006" key="4">
    <source>
        <dbReference type="Google" id="ProtNLM"/>
    </source>
</evidence>
<dbReference type="InterPro" id="IPR011990">
    <property type="entry name" value="TPR-like_helical_dom_sf"/>
</dbReference>